<dbReference type="InterPro" id="IPR051401">
    <property type="entry name" value="GtrA_CellWall_Glycosyl"/>
</dbReference>
<protein>
    <submittedName>
        <fullName evidence="8">GtrA family protein</fullName>
    </submittedName>
</protein>
<feature type="transmembrane region" description="Helical" evidence="6">
    <location>
        <begin position="50"/>
        <end position="74"/>
    </location>
</feature>
<evidence type="ECO:0000259" key="7">
    <source>
        <dbReference type="Pfam" id="PF04138"/>
    </source>
</evidence>
<evidence type="ECO:0000256" key="5">
    <source>
        <dbReference type="ARBA" id="ARBA00023136"/>
    </source>
</evidence>
<evidence type="ECO:0000256" key="6">
    <source>
        <dbReference type="SAM" id="Phobius"/>
    </source>
</evidence>
<proteinExistence type="inferred from homology"/>
<dbReference type="InterPro" id="IPR007267">
    <property type="entry name" value="GtrA_DPMS_TM"/>
</dbReference>
<accession>A0A926D6B2</accession>
<evidence type="ECO:0000256" key="2">
    <source>
        <dbReference type="ARBA" id="ARBA00009399"/>
    </source>
</evidence>
<name>A0A926D6B2_9FIRM</name>
<keyword evidence="5 6" id="KW-0472">Membrane</keyword>
<dbReference type="Pfam" id="PF04138">
    <property type="entry name" value="GtrA_DPMS_TM"/>
    <property type="match status" value="1"/>
</dbReference>
<evidence type="ECO:0000313" key="8">
    <source>
        <dbReference type="EMBL" id="MBC8532237.1"/>
    </source>
</evidence>
<gene>
    <name evidence="8" type="ORF">H8696_10315</name>
</gene>
<dbReference type="PANTHER" id="PTHR38459:SF1">
    <property type="entry name" value="PROPHAGE BACTOPRENOL-LINKED GLUCOSE TRANSLOCASE HOMOLOG"/>
    <property type="match status" value="1"/>
</dbReference>
<evidence type="ECO:0000256" key="4">
    <source>
        <dbReference type="ARBA" id="ARBA00022989"/>
    </source>
</evidence>
<feature type="transmembrane region" description="Helical" evidence="6">
    <location>
        <begin position="113"/>
        <end position="133"/>
    </location>
</feature>
<dbReference type="RefSeq" id="WP_249317350.1">
    <property type="nucleotide sequence ID" value="NZ_JACRSR010000005.1"/>
</dbReference>
<dbReference type="Proteomes" id="UP000623172">
    <property type="component" value="Unassembled WGS sequence"/>
</dbReference>
<dbReference type="GO" id="GO:0000271">
    <property type="term" value="P:polysaccharide biosynthetic process"/>
    <property type="evidence" value="ECO:0007669"/>
    <property type="project" value="InterPro"/>
</dbReference>
<dbReference type="AlphaFoldDB" id="A0A926D6B2"/>
<comment type="caution">
    <text evidence="8">The sequence shown here is derived from an EMBL/GenBank/DDBJ whole genome shotgun (WGS) entry which is preliminary data.</text>
</comment>
<dbReference type="PANTHER" id="PTHR38459">
    <property type="entry name" value="PROPHAGE BACTOPRENOL-LINKED GLUCOSE TRANSLOCASE HOMOLOG"/>
    <property type="match status" value="1"/>
</dbReference>
<organism evidence="8 9">
    <name type="scientific">Gehongia tenuis</name>
    <dbReference type="NCBI Taxonomy" id="2763655"/>
    <lineage>
        <taxon>Bacteria</taxon>
        <taxon>Bacillati</taxon>
        <taxon>Bacillota</taxon>
        <taxon>Clostridia</taxon>
        <taxon>Christensenellales</taxon>
        <taxon>Christensenellaceae</taxon>
        <taxon>Gehongia</taxon>
    </lineage>
</organism>
<feature type="domain" description="GtrA/DPMS transmembrane" evidence="7">
    <location>
        <begin position="25"/>
        <end position="137"/>
    </location>
</feature>
<keyword evidence="3 6" id="KW-0812">Transmembrane</keyword>
<dbReference type="EMBL" id="JACRSR010000005">
    <property type="protein sequence ID" value="MBC8532237.1"/>
    <property type="molecule type" value="Genomic_DNA"/>
</dbReference>
<evidence type="ECO:0000256" key="1">
    <source>
        <dbReference type="ARBA" id="ARBA00004141"/>
    </source>
</evidence>
<feature type="transmembrane region" description="Helical" evidence="6">
    <location>
        <begin position="23"/>
        <end position="44"/>
    </location>
</feature>
<feature type="transmembrane region" description="Helical" evidence="6">
    <location>
        <begin position="86"/>
        <end position="107"/>
    </location>
</feature>
<evidence type="ECO:0000313" key="9">
    <source>
        <dbReference type="Proteomes" id="UP000623172"/>
    </source>
</evidence>
<sequence>MDWIKKLWHKWMVEDTDKAIIQLFRYFFVAGLATVVDYGIMVLLKEAVGLHYLVAASISFIAGLLTNFFLSINWIFKTNQNRFKEFISYGVIGIFGLILNNLIMALFTEVFGWFYVLSKLIASMVTFFFNFICRKVLLYRKKGKANNGAVIQEQ</sequence>
<keyword evidence="9" id="KW-1185">Reference proteome</keyword>
<reference evidence="8" key="1">
    <citation type="submission" date="2020-08" db="EMBL/GenBank/DDBJ databases">
        <title>Genome public.</title>
        <authorList>
            <person name="Liu C."/>
            <person name="Sun Q."/>
        </authorList>
    </citation>
    <scope>NUCLEOTIDE SEQUENCE</scope>
    <source>
        <strain evidence="8">NSJ-53</strain>
    </source>
</reference>
<comment type="subcellular location">
    <subcellularLocation>
        <location evidence="1">Membrane</location>
        <topology evidence="1">Multi-pass membrane protein</topology>
    </subcellularLocation>
</comment>
<keyword evidence="4 6" id="KW-1133">Transmembrane helix</keyword>
<comment type="similarity">
    <text evidence="2">Belongs to the GtrA family.</text>
</comment>
<dbReference type="GO" id="GO:0005886">
    <property type="term" value="C:plasma membrane"/>
    <property type="evidence" value="ECO:0007669"/>
    <property type="project" value="TreeGrafter"/>
</dbReference>
<evidence type="ECO:0000256" key="3">
    <source>
        <dbReference type="ARBA" id="ARBA00022692"/>
    </source>
</evidence>